<sequence>MYRRRVLGAKKEDDASQLPVTEVASQVLPEASLKDLNGEGSPLSCGSPIANVQGCPGSSRSTRTCCSNWTDFRCGNMEKPGVAKTERKQQRRMLHQLHRCMAQSGVVAFSLAAAALQRRTDKFAKLDEVSKFKSRRGGLAGGRLPDAGTSPMAAARFAASVLCSYLVHLVALLSLCIRNVQEAIGDSPLRRQRLATSLDLSDEVPLALFWAVNIVILCSLACGILVAMSFFAQVFAVSDEMAIEEPQPPEVSSGPVKVMRLSLRIIMVALVSFTSGMGLRVIHPIQSAMLCGL</sequence>
<reference evidence="2" key="1">
    <citation type="submission" date="2023-08" db="EMBL/GenBank/DDBJ databases">
        <authorList>
            <person name="Chen Y."/>
            <person name="Shah S."/>
            <person name="Dougan E. K."/>
            <person name="Thang M."/>
            <person name="Chan C."/>
        </authorList>
    </citation>
    <scope>NUCLEOTIDE SEQUENCE</scope>
</reference>
<feature type="transmembrane region" description="Helical" evidence="1">
    <location>
        <begin position="153"/>
        <end position="177"/>
    </location>
</feature>
<keyword evidence="1" id="KW-0812">Transmembrane</keyword>
<keyword evidence="1" id="KW-0472">Membrane</keyword>
<keyword evidence="1" id="KW-1133">Transmembrane helix</keyword>
<proteinExistence type="predicted"/>
<dbReference type="AlphaFoldDB" id="A0AA36HS13"/>
<evidence type="ECO:0000313" key="3">
    <source>
        <dbReference type="Proteomes" id="UP001178507"/>
    </source>
</evidence>
<comment type="caution">
    <text evidence="2">The sequence shown here is derived from an EMBL/GenBank/DDBJ whole genome shotgun (WGS) entry which is preliminary data.</text>
</comment>
<keyword evidence="3" id="KW-1185">Reference proteome</keyword>
<accession>A0AA36HS13</accession>
<evidence type="ECO:0008006" key="4">
    <source>
        <dbReference type="Google" id="ProtNLM"/>
    </source>
</evidence>
<organism evidence="2 3">
    <name type="scientific">Effrenium voratum</name>
    <dbReference type="NCBI Taxonomy" id="2562239"/>
    <lineage>
        <taxon>Eukaryota</taxon>
        <taxon>Sar</taxon>
        <taxon>Alveolata</taxon>
        <taxon>Dinophyceae</taxon>
        <taxon>Suessiales</taxon>
        <taxon>Symbiodiniaceae</taxon>
        <taxon>Effrenium</taxon>
    </lineage>
</organism>
<protein>
    <recommendedName>
        <fullName evidence="4">Transmembrane protein</fullName>
    </recommendedName>
</protein>
<evidence type="ECO:0000313" key="2">
    <source>
        <dbReference type="EMBL" id="CAJ1373419.1"/>
    </source>
</evidence>
<feature type="transmembrane region" description="Helical" evidence="1">
    <location>
        <begin position="97"/>
        <end position="116"/>
    </location>
</feature>
<gene>
    <name evidence="2" type="ORF">EVOR1521_LOCUS3239</name>
</gene>
<dbReference type="EMBL" id="CAUJNA010000194">
    <property type="protein sequence ID" value="CAJ1373419.1"/>
    <property type="molecule type" value="Genomic_DNA"/>
</dbReference>
<dbReference type="Proteomes" id="UP001178507">
    <property type="component" value="Unassembled WGS sequence"/>
</dbReference>
<evidence type="ECO:0000256" key="1">
    <source>
        <dbReference type="SAM" id="Phobius"/>
    </source>
</evidence>
<name>A0AA36HS13_9DINO</name>
<feature type="transmembrane region" description="Helical" evidence="1">
    <location>
        <begin position="261"/>
        <end position="282"/>
    </location>
</feature>
<feature type="transmembrane region" description="Helical" evidence="1">
    <location>
        <begin position="207"/>
        <end position="231"/>
    </location>
</feature>